<protein>
    <submittedName>
        <fullName evidence="1">Uncharacterized protein</fullName>
    </submittedName>
</protein>
<organism evidence="1 2">
    <name type="scientific">Paraburkholderia piptadeniae</name>
    <dbReference type="NCBI Taxonomy" id="1701573"/>
    <lineage>
        <taxon>Bacteria</taxon>
        <taxon>Pseudomonadati</taxon>
        <taxon>Pseudomonadota</taxon>
        <taxon>Betaproteobacteria</taxon>
        <taxon>Burkholderiales</taxon>
        <taxon>Burkholderiaceae</taxon>
        <taxon>Paraburkholderia</taxon>
    </lineage>
</organism>
<gene>
    <name evidence="1" type="ORF">BN2476_1240004</name>
</gene>
<name>A0A1N7SW22_9BURK</name>
<keyword evidence="2" id="KW-1185">Reference proteome</keyword>
<reference evidence="1" key="1">
    <citation type="submission" date="2016-12" db="EMBL/GenBank/DDBJ databases">
        <authorList>
            <person name="Moulin L."/>
        </authorList>
    </citation>
    <scope>NUCLEOTIDE SEQUENCE [LARGE SCALE GENOMIC DNA]</scope>
    <source>
        <strain evidence="1">STM 7183</strain>
    </source>
</reference>
<proteinExistence type="predicted"/>
<comment type="caution">
    <text evidence="1">The sequence shown here is derived from an EMBL/GenBank/DDBJ whole genome shotgun (WGS) entry which is preliminary data.</text>
</comment>
<dbReference type="AlphaFoldDB" id="A0A1N7SW22"/>
<evidence type="ECO:0000313" key="1">
    <source>
        <dbReference type="EMBL" id="SIT51543.1"/>
    </source>
</evidence>
<evidence type="ECO:0000313" key="2">
    <source>
        <dbReference type="Proteomes" id="UP000195569"/>
    </source>
</evidence>
<dbReference type="Proteomes" id="UP000195569">
    <property type="component" value="Unassembled WGS sequence"/>
</dbReference>
<accession>A0A1N7SW22</accession>
<sequence>MPFLTHKPQRAAQPGAASWIDHHLPGGVLSLNGDRSPIFAQTIGLPASDAKQQPGA</sequence>
<dbReference type="EMBL" id="CYGY02000124">
    <property type="protein sequence ID" value="SIT51543.1"/>
    <property type="molecule type" value="Genomic_DNA"/>
</dbReference>